<proteinExistence type="inferred from homology"/>
<feature type="domain" description="Aldehyde dehydrogenase" evidence="7">
    <location>
        <begin position="34"/>
        <end position="490"/>
    </location>
</feature>
<protein>
    <submittedName>
        <fullName evidence="8">Benzaldehyde dehydrogenase (NAD)</fullName>
    </submittedName>
</protein>
<dbReference type="PANTHER" id="PTHR42986:SF1">
    <property type="entry name" value="BENZALDEHYDE DEHYDROGENASE YFMT"/>
    <property type="match status" value="1"/>
</dbReference>
<name>A0A316A9T0_9ACTN</name>
<evidence type="ECO:0000313" key="9">
    <source>
        <dbReference type="Proteomes" id="UP000245469"/>
    </source>
</evidence>
<accession>A0A316A9T0</accession>
<dbReference type="GO" id="GO:0016620">
    <property type="term" value="F:oxidoreductase activity, acting on the aldehyde or oxo group of donors, NAD or NADP as acceptor"/>
    <property type="evidence" value="ECO:0007669"/>
    <property type="project" value="InterPro"/>
</dbReference>
<dbReference type="OrthoDB" id="6882680at2"/>
<evidence type="ECO:0000256" key="4">
    <source>
        <dbReference type="PROSITE-ProRule" id="PRU10007"/>
    </source>
</evidence>
<feature type="compositionally biased region" description="Gly residues" evidence="6">
    <location>
        <begin position="463"/>
        <end position="474"/>
    </location>
</feature>
<feature type="active site" evidence="4">
    <location>
        <position position="267"/>
    </location>
</feature>
<evidence type="ECO:0000256" key="3">
    <source>
        <dbReference type="ARBA" id="ARBA00023027"/>
    </source>
</evidence>
<evidence type="ECO:0000256" key="1">
    <source>
        <dbReference type="ARBA" id="ARBA00009986"/>
    </source>
</evidence>
<dbReference type="InterPro" id="IPR016163">
    <property type="entry name" value="Ald_DH_C"/>
</dbReference>
<reference evidence="8 9" key="1">
    <citation type="submission" date="2018-03" db="EMBL/GenBank/DDBJ databases">
        <title>Genomic Encyclopedia of Archaeal and Bacterial Type Strains, Phase II (KMG-II): from individual species to whole genera.</title>
        <authorList>
            <person name="Goeker M."/>
        </authorList>
    </citation>
    <scope>NUCLEOTIDE SEQUENCE [LARGE SCALE GENOMIC DNA]</scope>
    <source>
        <strain evidence="8 9">DSM 44889</strain>
    </source>
</reference>
<dbReference type="PANTHER" id="PTHR42986">
    <property type="entry name" value="BENZALDEHYDE DEHYDROGENASE YFMT"/>
    <property type="match status" value="1"/>
</dbReference>
<dbReference type="Gene3D" id="3.40.309.10">
    <property type="entry name" value="Aldehyde Dehydrogenase, Chain A, domain 2"/>
    <property type="match status" value="1"/>
</dbReference>
<comment type="caution">
    <text evidence="8">The sequence shown here is derived from an EMBL/GenBank/DDBJ whole genome shotgun (WGS) entry which is preliminary data.</text>
</comment>
<dbReference type="Gene3D" id="3.40.605.10">
    <property type="entry name" value="Aldehyde Dehydrogenase, Chain A, domain 1"/>
    <property type="match status" value="1"/>
</dbReference>
<feature type="region of interest" description="Disordered" evidence="6">
    <location>
        <begin position="458"/>
        <end position="478"/>
    </location>
</feature>
<dbReference type="Proteomes" id="UP000245469">
    <property type="component" value="Unassembled WGS sequence"/>
</dbReference>
<gene>
    <name evidence="8" type="ORF">BXY45_10799</name>
</gene>
<keyword evidence="3" id="KW-0520">NAD</keyword>
<organism evidence="8 9">
    <name type="scientific">Quadrisphaera granulorum</name>
    <dbReference type="NCBI Taxonomy" id="317664"/>
    <lineage>
        <taxon>Bacteria</taxon>
        <taxon>Bacillati</taxon>
        <taxon>Actinomycetota</taxon>
        <taxon>Actinomycetes</taxon>
        <taxon>Kineosporiales</taxon>
        <taxon>Kineosporiaceae</taxon>
        <taxon>Quadrisphaera</taxon>
    </lineage>
</organism>
<dbReference type="InterPro" id="IPR015590">
    <property type="entry name" value="Aldehyde_DH_dom"/>
</dbReference>
<sequence length="501" mass="52224">MTATSQTSTTAPAPTGGLIDEAAVRGRIFIDGQWVEGASTLASLAPATGETIATVGIAGPDDVARAAEGAARAQKAWAATPHPARAAVLRRAGQLWEQHAEEVMGWNIREVGAIPPLAGFALHVTAAECYEAASLPSAPLGTVLSSEQPRLSLAEQVPVGVVGVISPFNVPLILGIRAVAPALALGNAVLLKPDPRTVMTGGVAFVRIFEEAGLPAGLLQLVPGGADVGEALVTDPRVRVIAFTGSTRAGRAVGELAGRHLKRAHLELGGNSAFLVREDADVDRAVNLATWGSFLHQGQICMTVGRHIVHESVFDEYVDKLAAKADSMHVGDPAAGQVHLGPLIDEVQRDRVHSLVQDAVAQGAQLRAGGTYEGLFYRPTVLAHTPKDAQAYCEEVFGPVASVVSYADDDEAVELATATEYGLSLGIVSKDALGALDLARRIPTGIVHINDQTVNDEANTPFGGVGASGTGSRHGGAQANVEAFTETRWITLRREPGQYPL</sequence>
<evidence type="ECO:0000256" key="2">
    <source>
        <dbReference type="ARBA" id="ARBA00023002"/>
    </source>
</evidence>
<dbReference type="InterPro" id="IPR016161">
    <property type="entry name" value="Ald_DH/histidinol_DH"/>
</dbReference>
<keyword evidence="2 5" id="KW-0560">Oxidoreductase</keyword>
<dbReference type="Pfam" id="PF00171">
    <property type="entry name" value="Aldedh"/>
    <property type="match status" value="1"/>
</dbReference>
<dbReference type="InterPro" id="IPR016162">
    <property type="entry name" value="Ald_DH_N"/>
</dbReference>
<evidence type="ECO:0000256" key="5">
    <source>
        <dbReference type="RuleBase" id="RU003345"/>
    </source>
</evidence>
<dbReference type="EMBL" id="QGDQ01000007">
    <property type="protein sequence ID" value="PWJ54403.1"/>
    <property type="molecule type" value="Genomic_DNA"/>
</dbReference>
<dbReference type="PROSITE" id="PS00687">
    <property type="entry name" value="ALDEHYDE_DEHYDR_GLU"/>
    <property type="match status" value="1"/>
</dbReference>
<evidence type="ECO:0000259" key="7">
    <source>
        <dbReference type="Pfam" id="PF00171"/>
    </source>
</evidence>
<evidence type="ECO:0000256" key="6">
    <source>
        <dbReference type="SAM" id="MobiDB-lite"/>
    </source>
</evidence>
<keyword evidence="9" id="KW-1185">Reference proteome</keyword>
<dbReference type="RefSeq" id="WP_109773724.1">
    <property type="nucleotide sequence ID" value="NZ_QGDQ01000007.1"/>
</dbReference>
<dbReference type="InterPro" id="IPR029510">
    <property type="entry name" value="Ald_DH_CS_GLU"/>
</dbReference>
<evidence type="ECO:0000313" key="8">
    <source>
        <dbReference type="EMBL" id="PWJ54403.1"/>
    </source>
</evidence>
<comment type="similarity">
    <text evidence="1 5">Belongs to the aldehyde dehydrogenase family.</text>
</comment>
<dbReference type="SUPFAM" id="SSF53720">
    <property type="entry name" value="ALDH-like"/>
    <property type="match status" value="1"/>
</dbReference>
<dbReference type="AlphaFoldDB" id="A0A316A9T0"/>